<comment type="similarity">
    <text evidence="7">Belongs to the binding-protein-dependent transport system permease family.</text>
</comment>
<dbReference type="InterPro" id="IPR035906">
    <property type="entry name" value="MetI-like_sf"/>
</dbReference>
<gene>
    <name evidence="9" type="ORF">DW084_07575</name>
</gene>
<comment type="caution">
    <text evidence="9">The sequence shown here is derived from an EMBL/GenBank/DDBJ whole genome shotgun (WGS) entry which is preliminary data.</text>
</comment>
<evidence type="ECO:0000256" key="2">
    <source>
        <dbReference type="ARBA" id="ARBA00022448"/>
    </source>
</evidence>
<dbReference type="AlphaFoldDB" id="A0A415ETU2"/>
<dbReference type="PANTHER" id="PTHR30193">
    <property type="entry name" value="ABC TRANSPORTER PERMEASE PROTEIN"/>
    <property type="match status" value="1"/>
</dbReference>
<reference evidence="9 10" key="1">
    <citation type="submission" date="2018-08" db="EMBL/GenBank/DDBJ databases">
        <title>A genome reference for cultivated species of the human gut microbiota.</title>
        <authorList>
            <person name="Zou Y."/>
            <person name="Xue W."/>
            <person name="Luo G."/>
        </authorList>
    </citation>
    <scope>NUCLEOTIDE SEQUENCE [LARGE SCALE GENOMIC DNA]</scope>
    <source>
        <strain evidence="9 10">AF48-16</strain>
    </source>
</reference>
<name>A0A415ETU2_ENTCA</name>
<evidence type="ECO:0000313" key="10">
    <source>
        <dbReference type="Proteomes" id="UP000286288"/>
    </source>
</evidence>
<feature type="transmembrane region" description="Helical" evidence="7">
    <location>
        <begin position="82"/>
        <end position="104"/>
    </location>
</feature>
<dbReference type="Proteomes" id="UP000286288">
    <property type="component" value="Unassembled WGS sequence"/>
</dbReference>
<keyword evidence="2 7" id="KW-0813">Transport</keyword>
<dbReference type="PROSITE" id="PS50928">
    <property type="entry name" value="ABC_TM1"/>
    <property type="match status" value="1"/>
</dbReference>
<dbReference type="Gene3D" id="1.10.3720.10">
    <property type="entry name" value="MetI-like"/>
    <property type="match status" value="1"/>
</dbReference>
<dbReference type="GO" id="GO:0005886">
    <property type="term" value="C:plasma membrane"/>
    <property type="evidence" value="ECO:0007669"/>
    <property type="project" value="UniProtKB-SubCell"/>
</dbReference>
<evidence type="ECO:0000256" key="5">
    <source>
        <dbReference type="ARBA" id="ARBA00022989"/>
    </source>
</evidence>
<dbReference type="EMBL" id="QRMZ01000008">
    <property type="protein sequence ID" value="RHK06711.1"/>
    <property type="molecule type" value="Genomic_DNA"/>
</dbReference>
<keyword evidence="6 7" id="KW-0472">Membrane</keyword>
<keyword evidence="5 7" id="KW-1133">Transmembrane helix</keyword>
<evidence type="ECO:0000256" key="3">
    <source>
        <dbReference type="ARBA" id="ARBA00022475"/>
    </source>
</evidence>
<evidence type="ECO:0000259" key="8">
    <source>
        <dbReference type="PROSITE" id="PS50928"/>
    </source>
</evidence>
<evidence type="ECO:0000256" key="4">
    <source>
        <dbReference type="ARBA" id="ARBA00022692"/>
    </source>
</evidence>
<evidence type="ECO:0000256" key="1">
    <source>
        <dbReference type="ARBA" id="ARBA00004651"/>
    </source>
</evidence>
<feature type="transmembrane region" description="Helical" evidence="7">
    <location>
        <begin position="116"/>
        <end position="137"/>
    </location>
</feature>
<dbReference type="SUPFAM" id="SSF161098">
    <property type="entry name" value="MetI-like"/>
    <property type="match status" value="1"/>
</dbReference>
<evidence type="ECO:0000313" key="9">
    <source>
        <dbReference type="EMBL" id="RHK06711.1"/>
    </source>
</evidence>
<feature type="domain" description="ABC transmembrane type-1" evidence="8">
    <location>
        <begin position="78"/>
        <end position="291"/>
    </location>
</feature>
<dbReference type="PANTHER" id="PTHR30193:SF37">
    <property type="entry name" value="INNER MEMBRANE ABC TRANSPORTER PERMEASE PROTEIN YCJO"/>
    <property type="match status" value="1"/>
</dbReference>
<dbReference type="CDD" id="cd06261">
    <property type="entry name" value="TM_PBP2"/>
    <property type="match status" value="1"/>
</dbReference>
<accession>A0A415ETU2</accession>
<keyword evidence="4 7" id="KW-0812">Transmembrane</keyword>
<organism evidence="9 10">
    <name type="scientific">Enterococcus casseliflavus</name>
    <name type="common">Enterococcus flavescens</name>
    <dbReference type="NCBI Taxonomy" id="37734"/>
    <lineage>
        <taxon>Bacteria</taxon>
        <taxon>Bacillati</taxon>
        <taxon>Bacillota</taxon>
        <taxon>Bacilli</taxon>
        <taxon>Lactobacillales</taxon>
        <taxon>Enterococcaceae</taxon>
        <taxon>Enterococcus</taxon>
    </lineage>
</organism>
<dbReference type="InterPro" id="IPR051393">
    <property type="entry name" value="ABC_transporter_permease"/>
</dbReference>
<evidence type="ECO:0000256" key="7">
    <source>
        <dbReference type="RuleBase" id="RU363032"/>
    </source>
</evidence>
<feature type="transmembrane region" description="Helical" evidence="7">
    <location>
        <begin position="270"/>
        <end position="290"/>
    </location>
</feature>
<proteinExistence type="inferred from homology"/>
<keyword evidence="3" id="KW-1003">Cell membrane</keyword>
<evidence type="ECO:0000256" key="6">
    <source>
        <dbReference type="ARBA" id="ARBA00023136"/>
    </source>
</evidence>
<feature type="transmembrane region" description="Helical" evidence="7">
    <location>
        <begin position="167"/>
        <end position="190"/>
    </location>
</feature>
<dbReference type="SUPFAM" id="SSF160964">
    <property type="entry name" value="MalF N-terminal region-like"/>
    <property type="match status" value="1"/>
</dbReference>
<dbReference type="GO" id="GO:0055085">
    <property type="term" value="P:transmembrane transport"/>
    <property type="evidence" value="ECO:0007669"/>
    <property type="project" value="InterPro"/>
</dbReference>
<dbReference type="RefSeq" id="WP_087628043.1">
    <property type="nucleotide sequence ID" value="NZ_JADKZT010000002.1"/>
</dbReference>
<dbReference type="Pfam" id="PF00528">
    <property type="entry name" value="BPD_transp_1"/>
    <property type="match status" value="1"/>
</dbReference>
<sequence>MQEKQVNKKKRKQSKKFHYSFWLFILPCALLFLLFFIVPLALNFFYSFTDYDGFRQMNQIGFANYQELFQDREFYQTLRRTFIYTFISLPFKVILPLGLAVLMVSKVVRFKTLTRGLIYLPVLLSSLVVGLTMNWMFGEQYGLVNFLLEQLGFARVQWATNPFFTKMLIIIASTWASTGFYMLIYIGALSGIDEEIDEAALLDGATGWKKFFHITVPLIKPTTFLVSLLSIISLLKEYALIQGITQGGPGTSTTYIVQYILSEGFDKARYGYASAASVIVMIIFAAIAFVQFRFSRGGEVNG</sequence>
<protein>
    <submittedName>
        <fullName evidence="9">Sugar ABC transporter permease</fullName>
    </submittedName>
</protein>
<feature type="transmembrane region" description="Helical" evidence="7">
    <location>
        <begin position="21"/>
        <end position="46"/>
    </location>
</feature>
<comment type="subcellular location">
    <subcellularLocation>
        <location evidence="1 7">Cell membrane</location>
        <topology evidence="1 7">Multi-pass membrane protein</topology>
    </subcellularLocation>
</comment>
<dbReference type="InterPro" id="IPR000515">
    <property type="entry name" value="MetI-like"/>
</dbReference>